<evidence type="ECO:0000256" key="1">
    <source>
        <dbReference type="SAM" id="MobiDB-lite"/>
    </source>
</evidence>
<dbReference type="GeneID" id="64221837"/>
<gene>
    <name evidence="3" type="ORF">HX110_05495</name>
    <name evidence="4" type="ORF">J4G45_01600</name>
</gene>
<feature type="signal peptide" evidence="2">
    <location>
        <begin position="1"/>
        <end position="22"/>
    </location>
</feature>
<protein>
    <submittedName>
        <fullName evidence="3">RcnB family protein</fullName>
    </submittedName>
</protein>
<name>A0AB35LZL3_9GAMM</name>
<dbReference type="Proteomes" id="UP001174419">
    <property type="component" value="Unassembled WGS sequence"/>
</dbReference>
<dbReference type="EMBL" id="JACANG010000007">
    <property type="protein sequence ID" value="MDM1718606.1"/>
    <property type="molecule type" value="Genomic_DNA"/>
</dbReference>
<reference evidence="3" key="4">
    <citation type="journal article" date="2022" name="Sci. Total Environ.">
        <title>Prevalence, transmission, and molecular epidemiology of tet(X)-positive bacteria among humans, animals, and environmental niches in China: An epidemiological, and genomic-based study.</title>
        <authorList>
            <person name="Dong N."/>
            <person name="Zeng Y."/>
            <person name="Cai C."/>
            <person name="Sun C."/>
            <person name="Lu J."/>
            <person name="Liu C."/>
            <person name="Zhou H."/>
            <person name="Sun Q."/>
            <person name="Shu L."/>
            <person name="Wang H."/>
            <person name="Wang Y."/>
            <person name="Wang S."/>
            <person name="Wu C."/>
            <person name="Chan E.W."/>
            <person name="Chen G."/>
            <person name="Shen Z."/>
            <person name="Chen S."/>
            <person name="Zhang R."/>
        </authorList>
    </citation>
    <scope>NUCLEOTIDE SEQUENCE</scope>
    <source>
        <strain evidence="3">DF49-4</strain>
    </source>
</reference>
<dbReference type="EMBL" id="CP071770">
    <property type="protein sequence ID" value="QTD61916.1"/>
    <property type="molecule type" value="Genomic_DNA"/>
</dbReference>
<dbReference type="Pfam" id="PF11776">
    <property type="entry name" value="RcnB"/>
    <property type="match status" value="1"/>
</dbReference>
<reference evidence="4" key="3">
    <citation type="submission" date="2021-03" db="EMBL/GenBank/DDBJ databases">
        <authorList>
            <person name="Ma J."/>
        </authorList>
    </citation>
    <scope>NUCLEOTIDE SEQUENCE</scope>
    <source>
        <strain evidence="4">GX5</strain>
    </source>
</reference>
<feature type="compositionally biased region" description="Basic and acidic residues" evidence="1">
    <location>
        <begin position="44"/>
        <end position="59"/>
    </location>
</feature>
<keyword evidence="5" id="KW-1185">Reference proteome</keyword>
<evidence type="ECO:0000313" key="5">
    <source>
        <dbReference type="Proteomes" id="UP000663954"/>
    </source>
</evidence>
<dbReference type="RefSeq" id="WP_179990744.1">
    <property type="nucleotide sequence ID" value="NZ_CP071766.1"/>
</dbReference>
<evidence type="ECO:0000313" key="4">
    <source>
        <dbReference type="EMBL" id="QTD61916.1"/>
    </source>
</evidence>
<proteinExistence type="predicted"/>
<evidence type="ECO:0000256" key="2">
    <source>
        <dbReference type="SAM" id="SignalP"/>
    </source>
</evidence>
<dbReference type="AlphaFoldDB" id="A0AB35LZL3"/>
<dbReference type="Proteomes" id="UP000663954">
    <property type="component" value="Chromosome"/>
</dbReference>
<evidence type="ECO:0000313" key="3">
    <source>
        <dbReference type="EMBL" id="MDM1718606.1"/>
    </source>
</evidence>
<keyword evidence="2" id="KW-0732">Signal</keyword>
<reference evidence="4 5" key="1">
    <citation type="journal article" date="2020" name="Front. Cell. Infect. Microbiol.">
        <title>Characterization of Three Porcine Acinetobacter towneri Strains Co-Harboring tet(X3) and bla OXA-58.</title>
        <authorList>
            <person name="Ma J."/>
            <person name="Wang J."/>
            <person name="Feng J."/>
            <person name="Liu Y."/>
            <person name="Yang B."/>
            <person name="Li R."/>
            <person name="Bai L."/>
            <person name="He T."/>
            <person name="Wang X."/>
            <person name="Yang Z."/>
        </authorList>
    </citation>
    <scope>NUCLEOTIDE SEQUENCE [LARGE SCALE GENOMIC DNA]</scope>
    <source>
        <strain evidence="4 5">GX5</strain>
    </source>
</reference>
<dbReference type="InterPro" id="IPR024572">
    <property type="entry name" value="RcnB"/>
</dbReference>
<organism evidence="3 6">
    <name type="scientific">Acinetobacter towneri</name>
    <dbReference type="NCBI Taxonomy" id="202956"/>
    <lineage>
        <taxon>Bacteria</taxon>
        <taxon>Pseudomonadati</taxon>
        <taxon>Pseudomonadota</taxon>
        <taxon>Gammaproteobacteria</taxon>
        <taxon>Moraxellales</taxon>
        <taxon>Moraxellaceae</taxon>
        <taxon>Acinetobacter</taxon>
    </lineage>
</organism>
<reference evidence="3" key="2">
    <citation type="submission" date="2020-06" db="EMBL/GenBank/DDBJ databases">
        <authorList>
            <person name="Dong N."/>
        </authorList>
    </citation>
    <scope>NUCLEOTIDE SEQUENCE</scope>
    <source>
        <strain evidence="3">DF49-4</strain>
    </source>
</reference>
<evidence type="ECO:0000313" key="6">
    <source>
        <dbReference type="Proteomes" id="UP001174419"/>
    </source>
</evidence>
<feature type="chain" id="PRO_5044306406" evidence="2">
    <location>
        <begin position="23"/>
        <end position="127"/>
    </location>
</feature>
<sequence>MKKALSILALSVTAILTTSAMAAPDHRYDDRRHQANATYKHHSNHWDNQRQHTQWEQKRYNQKRVNPSRDWRVGQNFPRGYEISRNKVSDREARRLPNTGRYQQWYKINGDYVLINERTHRIIRIIG</sequence>
<feature type="region of interest" description="Disordered" evidence="1">
    <location>
        <begin position="40"/>
        <end position="63"/>
    </location>
</feature>
<accession>A0AB35LZL3</accession>
<dbReference type="Gene3D" id="3.10.450.160">
    <property type="entry name" value="inner membrane protein cigr"/>
    <property type="match status" value="1"/>
</dbReference>